<feature type="compositionally biased region" description="Low complexity" evidence="6">
    <location>
        <begin position="234"/>
        <end position="248"/>
    </location>
</feature>
<dbReference type="GO" id="GO:0008115">
    <property type="term" value="F:sarcosine oxidase activity"/>
    <property type="evidence" value="ECO:0007669"/>
    <property type="project" value="TreeGrafter"/>
</dbReference>
<comment type="similarity">
    <text evidence="2">Belongs to the MSOX/MTOX family.</text>
</comment>
<dbReference type="InterPro" id="IPR045170">
    <property type="entry name" value="MTOX"/>
</dbReference>
<feature type="domain" description="FAD dependent oxidoreductase" evidence="7">
    <location>
        <begin position="11"/>
        <end position="435"/>
    </location>
</feature>
<protein>
    <submittedName>
        <fullName evidence="8">Predicted protein</fullName>
    </submittedName>
</protein>
<dbReference type="InterPro" id="IPR036188">
    <property type="entry name" value="FAD/NAD-bd_sf"/>
</dbReference>
<accession>C1MWW3</accession>
<keyword evidence="5" id="KW-0560">Oxidoreductase</keyword>
<gene>
    <name evidence="8" type="ORF">MICPUCDRAFT_65311</name>
</gene>
<evidence type="ECO:0000259" key="7">
    <source>
        <dbReference type="Pfam" id="PF01266"/>
    </source>
</evidence>
<dbReference type="Gene3D" id="3.50.50.60">
    <property type="entry name" value="FAD/NAD(P)-binding domain"/>
    <property type="match status" value="2"/>
</dbReference>
<evidence type="ECO:0000256" key="5">
    <source>
        <dbReference type="ARBA" id="ARBA00023002"/>
    </source>
</evidence>
<name>C1MWW3_MICPC</name>
<sequence>MTRASDGDDRDVVVVGNGPLGSAIGRHLADAGASVLVLDGGASLTSASNDMGRIVRPLDAEGREGWTRWNVASIDAFPELEAASGISFFEKSGSLACGTPAFVEKPARLMRDARVPFDELASGDAVAARFPFLRVPSAHVAVRDDVGGFVNPARMIAAQNALMTKHPNDRGVVREGVVTNVAVDDGFGGATATTATGETRRGKFVVLAGGAYTAWLAAASGLTTIAPPPNPGNAASTTASTTASTASPLARSGVGSVRLSRRTVLLAEVTASDAKGVLSDMPTLKYQHAPEQRDVSVSAGESSSHGANEAMSVYVLPPIYYPGPDVAPGWYVKIGGGANDFFERERWADTVNDLERWMASDGDDDVADRLHDVLVDLMPTTNFLSLTSKPCVTTCTDDGELQCERLGKNGRVIAVGGCQGKAAGPADAIGRAVASQVMDALREA</sequence>
<dbReference type="Gene3D" id="3.30.9.10">
    <property type="entry name" value="D-Amino Acid Oxidase, subunit A, domain 2"/>
    <property type="match status" value="2"/>
</dbReference>
<dbReference type="RefSeq" id="XP_003059700.1">
    <property type="nucleotide sequence ID" value="XM_003059654.1"/>
</dbReference>
<evidence type="ECO:0000313" key="9">
    <source>
        <dbReference type="Proteomes" id="UP000001876"/>
    </source>
</evidence>
<feature type="region of interest" description="Disordered" evidence="6">
    <location>
        <begin position="229"/>
        <end position="248"/>
    </location>
</feature>
<dbReference type="Proteomes" id="UP000001876">
    <property type="component" value="Unassembled WGS sequence"/>
</dbReference>
<dbReference type="OMA" id="PMIGYTS"/>
<dbReference type="eggNOG" id="ENOG502S1Z1">
    <property type="taxonomic scope" value="Eukaryota"/>
</dbReference>
<evidence type="ECO:0000256" key="6">
    <source>
        <dbReference type="SAM" id="MobiDB-lite"/>
    </source>
</evidence>
<evidence type="ECO:0000256" key="2">
    <source>
        <dbReference type="ARBA" id="ARBA00010989"/>
    </source>
</evidence>
<comment type="cofactor">
    <cofactor evidence="1">
        <name>FAD</name>
        <dbReference type="ChEBI" id="CHEBI:57692"/>
    </cofactor>
</comment>
<organism evidence="9">
    <name type="scientific">Micromonas pusilla (strain CCMP1545)</name>
    <name type="common">Picoplanktonic green alga</name>
    <dbReference type="NCBI Taxonomy" id="564608"/>
    <lineage>
        <taxon>Eukaryota</taxon>
        <taxon>Viridiplantae</taxon>
        <taxon>Chlorophyta</taxon>
        <taxon>Mamiellophyceae</taxon>
        <taxon>Mamiellales</taxon>
        <taxon>Mamiellaceae</taxon>
        <taxon>Micromonas</taxon>
    </lineage>
</organism>
<keyword evidence="3" id="KW-0285">Flavoprotein</keyword>
<dbReference type="InterPro" id="IPR006076">
    <property type="entry name" value="FAD-dep_OxRdtase"/>
</dbReference>
<dbReference type="SUPFAM" id="SSF51905">
    <property type="entry name" value="FAD/NAD(P)-binding domain"/>
    <property type="match status" value="1"/>
</dbReference>
<reference evidence="8 9" key="1">
    <citation type="journal article" date="2009" name="Science">
        <title>Green evolution and dynamic adaptations revealed by genomes of the marine picoeukaryotes Micromonas.</title>
        <authorList>
            <person name="Worden A.Z."/>
            <person name="Lee J.H."/>
            <person name="Mock T."/>
            <person name="Rouze P."/>
            <person name="Simmons M.P."/>
            <person name="Aerts A.L."/>
            <person name="Allen A.E."/>
            <person name="Cuvelier M.L."/>
            <person name="Derelle E."/>
            <person name="Everett M.V."/>
            <person name="Foulon E."/>
            <person name="Grimwood J."/>
            <person name="Gundlach H."/>
            <person name="Henrissat B."/>
            <person name="Napoli C."/>
            <person name="McDonald S.M."/>
            <person name="Parker M.S."/>
            <person name="Rombauts S."/>
            <person name="Salamov A."/>
            <person name="Von Dassow P."/>
            <person name="Badger J.H."/>
            <person name="Coutinho P.M."/>
            <person name="Demir E."/>
            <person name="Dubchak I."/>
            <person name="Gentemann C."/>
            <person name="Eikrem W."/>
            <person name="Gready J.E."/>
            <person name="John U."/>
            <person name="Lanier W."/>
            <person name="Lindquist E.A."/>
            <person name="Lucas S."/>
            <person name="Mayer K.F."/>
            <person name="Moreau H."/>
            <person name="Not F."/>
            <person name="Otillar R."/>
            <person name="Panaud O."/>
            <person name="Pangilinan J."/>
            <person name="Paulsen I."/>
            <person name="Piegu B."/>
            <person name="Poliakov A."/>
            <person name="Robbens S."/>
            <person name="Schmutz J."/>
            <person name="Toulza E."/>
            <person name="Wyss T."/>
            <person name="Zelensky A."/>
            <person name="Zhou K."/>
            <person name="Armbrust E.V."/>
            <person name="Bhattacharya D."/>
            <person name="Goodenough U.W."/>
            <person name="Van de Peer Y."/>
            <person name="Grigoriev I.V."/>
        </authorList>
    </citation>
    <scope>NUCLEOTIDE SEQUENCE [LARGE SCALE GENOMIC DNA]</scope>
    <source>
        <strain evidence="8 9">CCMP1545</strain>
    </source>
</reference>
<dbReference type="AlphaFoldDB" id="C1MWW3"/>
<evidence type="ECO:0000256" key="3">
    <source>
        <dbReference type="ARBA" id="ARBA00022630"/>
    </source>
</evidence>
<dbReference type="GeneID" id="9685154"/>
<dbReference type="KEGG" id="mpp:MICPUCDRAFT_65311"/>
<proteinExistence type="inferred from homology"/>
<keyword evidence="9" id="KW-1185">Reference proteome</keyword>
<dbReference type="OrthoDB" id="424974at2759"/>
<evidence type="ECO:0000256" key="4">
    <source>
        <dbReference type="ARBA" id="ARBA00022827"/>
    </source>
</evidence>
<dbReference type="STRING" id="564608.C1MWW3"/>
<evidence type="ECO:0000313" key="8">
    <source>
        <dbReference type="EMBL" id="EEH55652.1"/>
    </source>
</evidence>
<dbReference type="PANTHER" id="PTHR10961">
    <property type="entry name" value="PEROXISOMAL SARCOSINE OXIDASE"/>
    <property type="match status" value="1"/>
</dbReference>
<dbReference type="Pfam" id="PF01266">
    <property type="entry name" value="DAO"/>
    <property type="match status" value="1"/>
</dbReference>
<dbReference type="GO" id="GO:0050660">
    <property type="term" value="F:flavin adenine dinucleotide binding"/>
    <property type="evidence" value="ECO:0007669"/>
    <property type="project" value="InterPro"/>
</dbReference>
<evidence type="ECO:0000256" key="1">
    <source>
        <dbReference type="ARBA" id="ARBA00001974"/>
    </source>
</evidence>
<dbReference type="EMBL" id="GG663741">
    <property type="protein sequence ID" value="EEH55652.1"/>
    <property type="molecule type" value="Genomic_DNA"/>
</dbReference>
<keyword evidence="4" id="KW-0274">FAD</keyword>